<sequence>MAGVKRRKVDVECREFKEKWTAKYFFIESRNRPLCLICSESVSVKKEYNLKQHYETKHSAYQRMTGQVRKDKIAHLRNNLEKQQAVFTKASTESEDGEFVKECLTAAADILCPEKKNLFSNVSLSARTVTRRVEALATDVKHSLQDICKSTEYFSLALDESTDTTDTAQLAIFVRGVSPDFKITEDLARMVAMKDTTTGEDIFQATKTCIEDMGLEMEKLVSVTTDEAPAMVGARKGAVSLLENEMKDRGLNRELVKLHCIIHQEALCAKSATLNNVMNVVVKTVNFIRSKGLNHRQFQELLRETEGAYGDLLYHCEVRWLSRGDVLERVYHLRNEIAEFMELKGMESPEFSDAEWITQLAFLVDITKHLCRLNVQLQGRKQLMNVIYSHIVAFETKLGLWESHLQQGNFAHFPNLVEQNPQDTTAFVEVVAELKKQFSKRFSDMRSKCESFKLFATPFDIHVDASPAEIQMELIELQSNDSLRSKNNADGVSLLDFYRRYLMENNTFPHIVAHAKRVACMFGSTYVCEQFFLKLKYIKSRLRSRITDSHLEGVLRLATSSINPKIGDLARDMQNQSSH</sequence>
<dbReference type="InterPro" id="IPR040647">
    <property type="entry name" value="SPIN-DOC_Znf-C2H2"/>
</dbReference>
<dbReference type="AlphaFoldDB" id="A0A9Q1BS64"/>
<dbReference type="SUPFAM" id="SSF53098">
    <property type="entry name" value="Ribonuclease H-like"/>
    <property type="match status" value="1"/>
</dbReference>
<dbReference type="PANTHER" id="PTHR45913">
    <property type="entry name" value="EPM2A-INTERACTING PROTEIN 1"/>
    <property type="match status" value="1"/>
</dbReference>
<evidence type="ECO:0000313" key="2">
    <source>
        <dbReference type="EMBL" id="KAJ8031811.1"/>
    </source>
</evidence>
<name>A0A9Q1BS64_HOLLE</name>
<dbReference type="OrthoDB" id="10061052at2759"/>
<dbReference type="Proteomes" id="UP001152320">
    <property type="component" value="Chromosome 12"/>
</dbReference>
<comment type="caution">
    <text evidence="2">The sequence shown here is derived from an EMBL/GenBank/DDBJ whole genome shotgun (WGS) entry which is preliminary data.</text>
</comment>
<evidence type="ECO:0000313" key="3">
    <source>
        <dbReference type="Proteomes" id="UP001152320"/>
    </source>
</evidence>
<evidence type="ECO:0000259" key="1">
    <source>
        <dbReference type="Pfam" id="PF18658"/>
    </source>
</evidence>
<organism evidence="2 3">
    <name type="scientific">Holothuria leucospilota</name>
    <name type="common">Black long sea cucumber</name>
    <name type="synonym">Mertensiothuria leucospilota</name>
    <dbReference type="NCBI Taxonomy" id="206669"/>
    <lineage>
        <taxon>Eukaryota</taxon>
        <taxon>Metazoa</taxon>
        <taxon>Echinodermata</taxon>
        <taxon>Eleutherozoa</taxon>
        <taxon>Echinozoa</taxon>
        <taxon>Holothuroidea</taxon>
        <taxon>Aspidochirotacea</taxon>
        <taxon>Aspidochirotida</taxon>
        <taxon>Holothuriidae</taxon>
        <taxon>Holothuria</taxon>
    </lineage>
</organism>
<keyword evidence="3" id="KW-1185">Reference proteome</keyword>
<dbReference type="Pfam" id="PF18658">
    <property type="entry name" value="zf-C2H2_12"/>
    <property type="match status" value="1"/>
</dbReference>
<reference evidence="2" key="1">
    <citation type="submission" date="2021-10" db="EMBL/GenBank/DDBJ databases">
        <title>Tropical sea cucumber genome reveals ecological adaptation and Cuvierian tubules defense mechanism.</title>
        <authorList>
            <person name="Chen T."/>
        </authorList>
    </citation>
    <scope>NUCLEOTIDE SEQUENCE</scope>
    <source>
        <strain evidence="2">Nanhai2018</strain>
        <tissue evidence="2">Muscle</tissue>
    </source>
</reference>
<gene>
    <name evidence="2" type="ORF">HOLleu_25130</name>
</gene>
<accession>A0A9Q1BS64</accession>
<feature type="domain" description="SPIN-DOC-like zinc-finger" evidence="1">
    <location>
        <begin position="18"/>
        <end position="73"/>
    </location>
</feature>
<proteinExistence type="predicted"/>
<dbReference type="PANTHER" id="PTHR45913:SF21">
    <property type="entry name" value="DUF4371 DOMAIN-CONTAINING PROTEIN"/>
    <property type="match status" value="1"/>
</dbReference>
<dbReference type="InterPro" id="IPR012337">
    <property type="entry name" value="RNaseH-like_sf"/>
</dbReference>
<protein>
    <submittedName>
        <fullName evidence="2">General transcription factor II-I repeat domain-containing protein 2B</fullName>
    </submittedName>
</protein>
<dbReference type="EMBL" id="JAIZAY010000012">
    <property type="protein sequence ID" value="KAJ8031811.1"/>
    <property type="molecule type" value="Genomic_DNA"/>
</dbReference>